<feature type="transmembrane region" description="Helical" evidence="1">
    <location>
        <begin position="137"/>
        <end position="158"/>
    </location>
</feature>
<feature type="transmembrane region" description="Helical" evidence="1">
    <location>
        <begin position="90"/>
        <end position="110"/>
    </location>
</feature>
<name>A0ABS9KD43_9BACT</name>
<gene>
    <name evidence="2" type="ORF">L6773_09380</name>
</gene>
<evidence type="ECO:0000256" key="1">
    <source>
        <dbReference type="SAM" id="Phobius"/>
    </source>
</evidence>
<reference evidence="2" key="2">
    <citation type="submission" date="2024-05" db="EMBL/GenBank/DDBJ databases">
        <title>Rhodohalobacter halophilus gen. nov., sp. nov., a moderately halophilic member of the family Balneolaceae.</title>
        <authorList>
            <person name="Xia J."/>
        </authorList>
    </citation>
    <scope>NUCLEOTIDE SEQUENCE</scope>
    <source>
        <strain evidence="2">WB101</strain>
    </source>
</reference>
<dbReference type="InterPro" id="IPR025495">
    <property type="entry name" value="DUF4386"/>
</dbReference>
<evidence type="ECO:0000313" key="3">
    <source>
        <dbReference type="Proteomes" id="UP001165366"/>
    </source>
</evidence>
<proteinExistence type="predicted"/>
<dbReference type="EMBL" id="JAKLWS010000009">
    <property type="protein sequence ID" value="MCG2588777.1"/>
    <property type="molecule type" value="Genomic_DNA"/>
</dbReference>
<protein>
    <submittedName>
        <fullName evidence="2">DUF4386 domain-containing protein</fullName>
    </submittedName>
</protein>
<evidence type="ECO:0000313" key="2">
    <source>
        <dbReference type="EMBL" id="MCG2588777.1"/>
    </source>
</evidence>
<accession>A0ABS9KD43</accession>
<keyword evidence="1" id="KW-1133">Transmembrane helix</keyword>
<comment type="caution">
    <text evidence="2">The sequence shown here is derived from an EMBL/GenBank/DDBJ whole genome shotgun (WGS) entry which is preliminary data.</text>
</comment>
<dbReference type="RefSeq" id="WP_237853701.1">
    <property type="nucleotide sequence ID" value="NZ_JAKLWS010000009.1"/>
</dbReference>
<keyword evidence="1" id="KW-0472">Membrane</keyword>
<feature type="transmembrane region" description="Helical" evidence="1">
    <location>
        <begin position="194"/>
        <end position="216"/>
    </location>
</feature>
<reference evidence="2" key="1">
    <citation type="submission" date="2022-01" db="EMBL/GenBank/DDBJ databases">
        <authorList>
            <person name="Wang Y."/>
        </authorList>
    </citation>
    <scope>NUCLEOTIDE SEQUENCE</scope>
    <source>
        <strain evidence="2">WB101</strain>
    </source>
</reference>
<feature type="transmembrane region" description="Helical" evidence="1">
    <location>
        <begin position="167"/>
        <end position="188"/>
    </location>
</feature>
<sequence length="232" mass="24981">MESIKSKARIAGVFYLLIFICAGFAEGYVRTGVLVPGDPSTTAQNILASEGLFRLGLASDLFAFLFDAIVAVLLYVILKPVSKTLSMMAAAFRLIAHPAIASLNMLNHYAALAVLDEAYLVSQPETLSLLFLDLHSAGYLVAGAFFGVHLLILGYLVIKSELFPKVLGWLLGIAAFGYLIESFGSFLVPAHTDIYTIIVTITAVVGEISFTLWLLVKGVRSSDLGTQTNQKS</sequence>
<dbReference type="Proteomes" id="UP001165366">
    <property type="component" value="Unassembled WGS sequence"/>
</dbReference>
<keyword evidence="1" id="KW-0812">Transmembrane</keyword>
<feature type="transmembrane region" description="Helical" evidence="1">
    <location>
        <begin position="61"/>
        <end position="78"/>
    </location>
</feature>
<dbReference type="Pfam" id="PF14329">
    <property type="entry name" value="DUF4386"/>
    <property type="match status" value="1"/>
</dbReference>
<keyword evidence="3" id="KW-1185">Reference proteome</keyword>
<organism evidence="2 3">
    <name type="scientific">Rhodohalobacter sulfatireducens</name>
    <dbReference type="NCBI Taxonomy" id="2911366"/>
    <lineage>
        <taxon>Bacteria</taxon>
        <taxon>Pseudomonadati</taxon>
        <taxon>Balneolota</taxon>
        <taxon>Balneolia</taxon>
        <taxon>Balneolales</taxon>
        <taxon>Balneolaceae</taxon>
        <taxon>Rhodohalobacter</taxon>
    </lineage>
</organism>